<dbReference type="InterPro" id="IPR051276">
    <property type="entry name" value="Saccharopine_DH-like_oxidrdct"/>
</dbReference>
<dbReference type="GO" id="GO:0009247">
    <property type="term" value="P:glycolipid biosynthetic process"/>
    <property type="evidence" value="ECO:0007669"/>
    <property type="project" value="TreeGrafter"/>
</dbReference>
<name>A0A9X5CRB3_9ACTN</name>
<dbReference type="PANTHER" id="PTHR12286">
    <property type="entry name" value="SACCHAROPINE DEHYDROGENASE-LIKE OXIDOREDUCTASE"/>
    <property type="match status" value="1"/>
</dbReference>
<evidence type="ECO:0000313" key="2">
    <source>
        <dbReference type="Proteomes" id="UP000471745"/>
    </source>
</evidence>
<accession>A0A9X5CRB3</accession>
<reference evidence="1 2" key="1">
    <citation type="submission" date="2020-01" db="EMBL/GenBank/DDBJ databases">
        <title>Insect and environment-associated Actinomycetes.</title>
        <authorList>
            <person name="Currrie C."/>
            <person name="Chevrette M."/>
            <person name="Carlson C."/>
            <person name="Stubbendieck R."/>
            <person name="Wendt-Pienkowski E."/>
        </authorList>
    </citation>
    <scope>NUCLEOTIDE SEQUENCE [LARGE SCALE GENOMIC DNA]</scope>
    <source>
        <strain evidence="1 2">SID8189</strain>
    </source>
</reference>
<sequence length="117" mass="12278">VAAVGTLVAAAQVPPLRRALSARLKPGEGPSPEKRARSWFTVRFVGEGGGRRVYTEVSGGDPGYDETAKMLAESALSLALDDLPRTSGQVTTAAAMGDALIDRLQKAGIRFRVAAVR</sequence>
<dbReference type="AlphaFoldDB" id="A0A9X5CRB3"/>
<dbReference type="EMBL" id="JAAGNA010000955">
    <property type="protein sequence ID" value="NEC52282.1"/>
    <property type="molecule type" value="Genomic_DNA"/>
</dbReference>
<feature type="non-terminal residue" evidence="1">
    <location>
        <position position="1"/>
    </location>
</feature>
<protein>
    <submittedName>
        <fullName evidence="1">Saccharopine dehydrogenase</fullName>
    </submittedName>
</protein>
<comment type="caution">
    <text evidence="1">The sequence shown here is derived from an EMBL/GenBank/DDBJ whole genome shotgun (WGS) entry which is preliminary data.</text>
</comment>
<dbReference type="GO" id="GO:0005886">
    <property type="term" value="C:plasma membrane"/>
    <property type="evidence" value="ECO:0007669"/>
    <property type="project" value="TreeGrafter"/>
</dbReference>
<dbReference type="Proteomes" id="UP000471745">
    <property type="component" value="Unassembled WGS sequence"/>
</dbReference>
<keyword evidence="2" id="KW-1185">Reference proteome</keyword>
<dbReference type="PANTHER" id="PTHR12286:SF5">
    <property type="entry name" value="SACCHAROPINE DEHYDROGENASE-LIKE OXIDOREDUCTASE"/>
    <property type="match status" value="1"/>
</dbReference>
<evidence type="ECO:0000313" key="1">
    <source>
        <dbReference type="EMBL" id="NEC52282.1"/>
    </source>
</evidence>
<gene>
    <name evidence="1" type="ORF">G3I18_27525</name>
</gene>
<proteinExistence type="predicted"/>
<organism evidence="1 2">
    <name type="scientific">Actinospica acidiphila</name>
    <dbReference type="NCBI Taxonomy" id="304899"/>
    <lineage>
        <taxon>Bacteria</taxon>
        <taxon>Bacillati</taxon>
        <taxon>Actinomycetota</taxon>
        <taxon>Actinomycetes</taxon>
        <taxon>Catenulisporales</taxon>
        <taxon>Actinospicaceae</taxon>
        <taxon>Actinospica</taxon>
    </lineage>
</organism>